<dbReference type="InterPro" id="IPR015225">
    <property type="entry name" value="tRNA_psdUridine_synth_fam2_C"/>
</dbReference>
<dbReference type="InterPro" id="IPR036974">
    <property type="entry name" value="PUA_sf"/>
</dbReference>
<comment type="catalytic activity">
    <reaction evidence="1 5">
        <text>uridine(55) in tRNA = pseudouridine(55) in tRNA</text>
        <dbReference type="Rhea" id="RHEA:42532"/>
        <dbReference type="Rhea" id="RHEA-COMP:10101"/>
        <dbReference type="Rhea" id="RHEA-COMP:10102"/>
        <dbReference type="ChEBI" id="CHEBI:65314"/>
        <dbReference type="ChEBI" id="CHEBI:65315"/>
        <dbReference type="EC" id="5.4.99.25"/>
    </reaction>
</comment>
<evidence type="ECO:0000256" key="5">
    <source>
        <dbReference type="HAMAP-Rule" id="MF_01080"/>
    </source>
</evidence>
<dbReference type="EMBL" id="RQVS01000001">
    <property type="protein sequence ID" value="RRJ88736.1"/>
    <property type="molecule type" value="Genomic_DNA"/>
</dbReference>
<dbReference type="Pfam" id="PF16198">
    <property type="entry name" value="TruB_C_2"/>
    <property type="match status" value="1"/>
</dbReference>
<dbReference type="GO" id="GO:0003723">
    <property type="term" value="F:RNA binding"/>
    <property type="evidence" value="ECO:0007669"/>
    <property type="project" value="InterPro"/>
</dbReference>
<dbReference type="InterPro" id="IPR002501">
    <property type="entry name" value="PsdUridine_synth_N"/>
</dbReference>
<dbReference type="InterPro" id="IPR032819">
    <property type="entry name" value="TruB_C"/>
</dbReference>
<dbReference type="Proteomes" id="UP000274391">
    <property type="component" value="Unassembled WGS sequence"/>
</dbReference>
<dbReference type="GO" id="GO:1990481">
    <property type="term" value="P:mRNA pseudouridine synthesis"/>
    <property type="evidence" value="ECO:0007669"/>
    <property type="project" value="TreeGrafter"/>
</dbReference>
<protein>
    <recommendedName>
        <fullName evidence="5">tRNA pseudouridine synthase B</fullName>
        <ecNumber evidence="5">5.4.99.25</ecNumber>
    </recommendedName>
    <alternativeName>
        <fullName evidence="5">tRNA pseudouridine(55) synthase</fullName>
        <shortName evidence="5">Psi55 synthase</shortName>
    </alternativeName>
    <alternativeName>
        <fullName evidence="5">tRNA pseudouridylate synthase</fullName>
    </alternativeName>
    <alternativeName>
        <fullName evidence="5">tRNA-uridine isomerase</fullName>
    </alternativeName>
</protein>
<feature type="active site" description="Nucleophile" evidence="5">
    <location>
        <position position="45"/>
    </location>
</feature>
<comment type="similarity">
    <text evidence="2 5">Belongs to the pseudouridine synthase TruB family. Type 1 subfamily.</text>
</comment>
<keyword evidence="10" id="KW-1185">Reference proteome</keyword>
<dbReference type="RefSeq" id="WP_124968920.1">
    <property type="nucleotide sequence ID" value="NZ_RQVS01000001.1"/>
</dbReference>
<evidence type="ECO:0000256" key="3">
    <source>
        <dbReference type="ARBA" id="ARBA00022694"/>
    </source>
</evidence>
<comment type="caution">
    <text evidence="9">The sequence shown here is derived from an EMBL/GenBank/DDBJ whole genome shotgun (WGS) entry which is preliminary data.</text>
</comment>
<dbReference type="AlphaFoldDB" id="A0A3P3W489"/>
<accession>A0A3P3W489</accession>
<organism evidence="9 10">
    <name type="scientific">Gulosibacter macacae</name>
    <dbReference type="NCBI Taxonomy" id="2488791"/>
    <lineage>
        <taxon>Bacteria</taxon>
        <taxon>Bacillati</taxon>
        <taxon>Actinomycetota</taxon>
        <taxon>Actinomycetes</taxon>
        <taxon>Micrococcales</taxon>
        <taxon>Microbacteriaceae</taxon>
        <taxon>Gulosibacter</taxon>
    </lineage>
</organism>
<name>A0A3P3W489_9MICO</name>
<dbReference type="OrthoDB" id="9802309at2"/>
<dbReference type="PANTHER" id="PTHR13767:SF2">
    <property type="entry name" value="PSEUDOURIDYLATE SYNTHASE TRUB1"/>
    <property type="match status" value="1"/>
</dbReference>
<evidence type="ECO:0000256" key="2">
    <source>
        <dbReference type="ARBA" id="ARBA00005642"/>
    </source>
</evidence>
<dbReference type="Pfam" id="PF09142">
    <property type="entry name" value="TruB_C"/>
    <property type="match status" value="1"/>
</dbReference>
<keyword evidence="4 5" id="KW-0413">Isomerase</keyword>
<dbReference type="SUPFAM" id="SSF88697">
    <property type="entry name" value="PUA domain-like"/>
    <property type="match status" value="1"/>
</dbReference>
<dbReference type="EC" id="5.4.99.25" evidence="5"/>
<feature type="domain" description="tRNA pseudouridylate synthase B C-terminal" evidence="8">
    <location>
        <begin position="195"/>
        <end position="235"/>
    </location>
</feature>
<evidence type="ECO:0000256" key="4">
    <source>
        <dbReference type="ARBA" id="ARBA00023235"/>
    </source>
</evidence>
<sequence length="316" mass="33478">MTASTLGPHGLLLLDKPAGITSHDLVARTRQALNTRKVGHAGTLDPMATGLMLLGIGDATRLLTYLVGEDKTYEATARLGIATNTEDAEGEVTATNAVDEVAAVSESEIRAAVASFHGPISQVPSAVSAIKIDGKRAYQRVREGEEVELPARDVVIHEIEVLGIDEVQLDDTGAPETKVIDLQFRVRCSSGTYVRALARDIGARLGLGAHLTALRRTTIGPFRVRDVADLEDAALAEHLLSSAEVARARFPHFTASAAEAAALRHGQRIAPPEALLSERGPIATLAPDGALIGIVEVRGGRTRTLMNLPHRPEDAA</sequence>
<dbReference type="GO" id="GO:0160148">
    <property type="term" value="F:tRNA pseudouridine(55) synthase activity"/>
    <property type="evidence" value="ECO:0007669"/>
    <property type="project" value="UniProtKB-EC"/>
</dbReference>
<dbReference type="Gene3D" id="3.30.2350.10">
    <property type="entry name" value="Pseudouridine synthase"/>
    <property type="match status" value="1"/>
</dbReference>
<evidence type="ECO:0000259" key="7">
    <source>
        <dbReference type="Pfam" id="PF09142"/>
    </source>
</evidence>
<dbReference type="PANTHER" id="PTHR13767">
    <property type="entry name" value="TRNA-PSEUDOURIDINE SYNTHASE"/>
    <property type="match status" value="1"/>
</dbReference>
<dbReference type="CDD" id="cd02573">
    <property type="entry name" value="PseudoU_synth_EcTruB"/>
    <property type="match status" value="1"/>
</dbReference>
<evidence type="ECO:0000259" key="8">
    <source>
        <dbReference type="Pfam" id="PF16198"/>
    </source>
</evidence>
<evidence type="ECO:0000313" key="10">
    <source>
        <dbReference type="Proteomes" id="UP000274391"/>
    </source>
</evidence>
<gene>
    <name evidence="5 9" type="primary">truB</name>
    <name evidence="9" type="ORF">EG850_00905</name>
</gene>
<dbReference type="InterPro" id="IPR014780">
    <property type="entry name" value="tRNA_psdUridine_synth_TruB"/>
</dbReference>
<keyword evidence="3 5" id="KW-0819">tRNA processing</keyword>
<dbReference type="SUPFAM" id="SSF55120">
    <property type="entry name" value="Pseudouridine synthase"/>
    <property type="match status" value="1"/>
</dbReference>
<evidence type="ECO:0000313" key="9">
    <source>
        <dbReference type="EMBL" id="RRJ88736.1"/>
    </source>
</evidence>
<reference evidence="9 10" key="1">
    <citation type="submission" date="2018-11" db="EMBL/GenBank/DDBJ databases">
        <title>YIM 102482-1 draft genome.</title>
        <authorList>
            <person name="Li G."/>
            <person name="Jiang Y."/>
        </authorList>
    </citation>
    <scope>NUCLEOTIDE SEQUENCE [LARGE SCALE GENOMIC DNA]</scope>
    <source>
        <strain evidence="9 10">YIM 102482-1</strain>
    </source>
</reference>
<dbReference type="GO" id="GO:0031119">
    <property type="term" value="P:tRNA pseudouridine synthesis"/>
    <property type="evidence" value="ECO:0007669"/>
    <property type="project" value="UniProtKB-UniRule"/>
</dbReference>
<evidence type="ECO:0000256" key="1">
    <source>
        <dbReference type="ARBA" id="ARBA00000385"/>
    </source>
</evidence>
<dbReference type="NCBIfam" id="TIGR00431">
    <property type="entry name" value="TruB"/>
    <property type="match status" value="1"/>
</dbReference>
<dbReference type="HAMAP" id="MF_01080">
    <property type="entry name" value="TruB_bact"/>
    <property type="match status" value="1"/>
</dbReference>
<evidence type="ECO:0000259" key="6">
    <source>
        <dbReference type="Pfam" id="PF01509"/>
    </source>
</evidence>
<proteinExistence type="inferred from homology"/>
<dbReference type="InterPro" id="IPR020103">
    <property type="entry name" value="PsdUridine_synth_cat_dom_sf"/>
</dbReference>
<dbReference type="InterPro" id="IPR015947">
    <property type="entry name" value="PUA-like_sf"/>
</dbReference>
<dbReference type="Pfam" id="PF01509">
    <property type="entry name" value="TruB_N"/>
    <property type="match status" value="1"/>
</dbReference>
<feature type="domain" description="tRNA pseudouridine synthase II TruB subfamily 2 C-terminal" evidence="7">
    <location>
        <begin position="250"/>
        <end position="308"/>
    </location>
</feature>
<comment type="function">
    <text evidence="5">Responsible for synthesis of pseudouridine from uracil-55 in the psi GC loop of transfer RNAs.</text>
</comment>
<dbReference type="Gene3D" id="2.30.130.10">
    <property type="entry name" value="PUA domain"/>
    <property type="match status" value="1"/>
</dbReference>
<feature type="domain" description="Pseudouridine synthase II N-terminal" evidence="6">
    <location>
        <begin position="30"/>
        <end position="194"/>
    </location>
</feature>